<feature type="transmembrane region" description="Helical" evidence="1">
    <location>
        <begin position="66"/>
        <end position="97"/>
    </location>
</feature>
<keyword evidence="1" id="KW-0812">Transmembrane</keyword>
<organism evidence="2 3">
    <name type="scientific">Curvularia kusanoi</name>
    <name type="common">Cochliobolus kusanoi</name>
    <dbReference type="NCBI Taxonomy" id="90978"/>
    <lineage>
        <taxon>Eukaryota</taxon>
        <taxon>Fungi</taxon>
        <taxon>Dikarya</taxon>
        <taxon>Ascomycota</taxon>
        <taxon>Pezizomycotina</taxon>
        <taxon>Dothideomycetes</taxon>
        <taxon>Pleosporomycetidae</taxon>
        <taxon>Pleosporales</taxon>
        <taxon>Pleosporineae</taxon>
        <taxon>Pleosporaceae</taxon>
        <taxon>Curvularia</taxon>
    </lineage>
</organism>
<evidence type="ECO:0000313" key="2">
    <source>
        <dbReference type="EMBL" id="KAF2995647.1"/>
    </source>
</evidence>
<reference evidence="2" key="1">
    <citation type="submission" date="2019-04" db="EMBL/GenBank/DDBJ databases">
        <title>Sequencing of skin fungus with MAO and IRED activity.</title>
        <authorList>
            <person name="Marsaioli A.J."/>
            <person name="Bonatto J.M.C."/>
            <person name="Reis Junior O."/>
        </authorList>
    </citation>
    <scope>NUCLEOTIDE SEQUENCE</scope>
    <source>
        <strain evidence="2">30M1</strain>
    </source>
</reference>
<evidence type="ECO:0000256" key="1">
    <source>
        <dbReference type="SAM" id="Phobius"/>
    </source>
</evidence>
<proteinExistence type="predicted"/>
<keyword evidence="1" id="KW-1133">Transmembrane helix</keyword>
<protein>
    <submittedName>
        <fullName evidence="2">Uncharacterized protein</fullName>
    </submittedName>
</protein>
<dbReference type="AlphaFoldDB" id="A0A9P4T6T4"/>
<evidence type="ECO:0000313" key="3">
    <source>
        <dbReference type="Proteomes" id="UP000801428"/>
    </source>
</evidence>
<accession>A0A9P4T6T4</accession>
<dbReference type="EMBL" id="SWKU01000031">
    <property type="protein sequence ID" value="KAF2995647.1"/>
    <property type="molecule type" value="Genomic_DNA"/>
</dbReference>
<keyword evidence="3" id="KW-1185">Reference proteome</keyword>
<keyword evidence="1" id="KW-0472">Membrane</keyword>
<name>A0A9P4T6T4_CURKU</name>
<gene>
    <name evidence="2" type="ORF">E8E13_000647</name>
</gene>
<comment type="caution">
    <text evidence="2">The sequence shown here is derived from an EMBL/GenBank/DDBJ whole genome shotgun (WGS) entry which is preliminary data.</text>
</comment>
<dbReference type="OrthoDB" id="434972at2759"/>
<dbReference type="Proteomes" id="UP000801428">
    <property type="component" value="Unassembled WGS sequence"/>
</dbReference>
<sequence length="116" mass="13084">MTTTSSTRLEIFARIPLVVLFNWSNLLVFDIANQKDPQSVKEDALNKPWRVIPSGRLTPDDLRQAMLIVIPAVLAFNHIMLSTGTESALIIILTWLYNDLGGGEKWITRNEYGSQL</sequence>